<feature type="region of interest" description="Disordered" evidence="4">
    <location>
        <begin position="393"/>
        <end position="498"/>
    </location>
</feature>
<dbReference type="PANTHER" id="PTHR19303">
    <property type="entry name" value="TRANSPOSON"/>
    <property type="match status" value="1"/>
</dbReference>
<reference evidence="6" key="1">
    <citation type="submission" date="2021-07" db="EMBL/GenBank/DDBJ databases">
        <authorList>
            <person name="Catto M.A."/>
            <person name="Jacobson A."/>
            <person name="Kennedy G."/>
            <person name="Labadie P."/>
            <person name="Hunt B.G."/>
            <person name="Srinivasan R."/>
        </authorList>
    </citation>
    <scope>NUCLEOTIDE SEQUENCE</scope>
    <source>
        <strain evidence="6">PL_HMW_Pooled</strain>
        <tissue evidence="6">Head</tissue>
    </source>
</reference>
<dbReference type="Gene3D" id="1.10.10.60">
    <property type="entry name" value="Homeodomain-like"/>
    <property type="match status" value="2"/>
</dbReference>
<reference evidence="6" key="2">
    <citation type="journal article" date="2023" name="BMC Genomics">
        <title>Pest status, molecular evolution, and epigenetic factors derived from the genome assembly of Frankliniella fusca, a thysanopteran phytovirus vector.</title>
        <authorList>
            <person name="Catto M.A."/>
            <person name="Labadie P.E."/>
            <person name="Jacobson A.L."/>
            <person name="Kennedy G.G."/>
            <person name="Srinivasan R."/>
            <person name="Hunt B.G."/>
        </authorList>
    </citation>
    <scope>NUCLEOTIDE SEQUENCE</scope>
    <source>
        <strain evidence="6">PL_HMW_Pooled</strain>
    </source>
</reference>
<dbReference type="Pfam" id="PF04218">
    <property type="entry name" value="CENP-B_N"/>
    <property type="match status" value="1"/>
</dbReference>
<keyword evidence="2" id="KW-0238">DNA-binding</keyword>
<comment type="subcellular location">
    <subcellularLocation>
        <location evidence="1">Nucleus</location>
    </subcellularLocation>
</comment>
<keyword evidence="7" id="KW-1185">Reference proteome</keyword>
<dbReference type="InterPro" id="IPR004875">
    <property type="entry name" value="DDE_SF_endonuclease_dom"/>
</dbReference>
<dbReference type="PANTHER" id="PTHR19303:SF73">
    <property type="entry name" value="PROTEIN PDC2"/>
    <property type="match status" value="1"/>
</dbReference>
<dbReference type="InterPro" id="IPR007889">
    <property type="entry name" value="HTH_Psq"/>
</dbReference>
<evidence type="ECO:0000256" key="1">
    <source>
        <dbReference type="ARBA" id="ARBA00004123"/>
    </source>
</evidence>
<name>A0AAE1LLR5_9NEOP</name>
<dbReference type="InterPro" id="IPR009057">
    <property type="entry name" value="Homeodomain-like_sf"/>
</dbReference>
<feature type="domain" description="HTH CENPB-type" evidence="5">
    <location>
        <begin position="73"/>
        <end position="144"/>
    </location>
</feature>
<comment type="caution">
    <text evidence="6">The sequence shown here is derived from an EMBL/GenBank/DDBJ whole genome shotgun (WGS) entry which is preliminary data.</text>
</comment>
<dbReference type="AlphaFoldDB" id="A0AAE1LLR5"/>
<organism evidence="6 7">
    <name type="scientific">Frankliniella fusca</name>
    <dbReference type="NCBI Taxonomy" id="407009"/>
    <lineage>
        <taxon>Eukaryota</taxon>
        <taxon>Metazoa</taxon>
        <taxon>Ecdysozoa</taxon>
        <taxon>Arthropoda</taxon>
        <taxon>Hexapoda</taxon>
        <taxon>Insecta</taxon>
        <taxon>Pterygota</taxon>
        <taxon>Neoptera</taxon>
        <taxon>Paraneoptera</taxon>
        <taxon>Thysanoptera</taxon>
        <taxon>Terebrantia</taxon>
        <taxon>Thripoidea</taxon>
        <taxon>Thripidae</taxon>
        <taxon>Frankliniella</taxon>
    </lineage>
</organism>
<accession>A0AAE1LLR5</accession>
<dbReference type="PROSITE" id="PS51253">
    <property type="entry name" value="HTH_CENPB"/>
    <property type="match status" value="1"/>
</dbReference>
<dbReference type="GO" id="GO:0005634">
    <property type="term" value="C:nucleus"/>
    <property type="evidence" value="ECO:0007669"/>
    <property type="project" value="UniProtKB-SubCell"/>
</dbReference>
<evidence type="ECO:0000256" key="2">
    <source>
        <dbReference type="ARBA" id="ARBA00023125"/>
    </source>
</evidence>
<sequence>MPPKPRLKGVTRPSKRSVITLDFKLSLIRKVDAEPQRKKTDIARELGIPVTTLYTILKSRAVVEAAAVTGSKSRKRVRAAKYDAVENSLIEWIRQARSQKIPLDGPIICAQAKVIALRKNLDNFRASNGWLHRFRKRNNVLFRTVSGESAEVDQATVRTWKTTILPPMIRGYAKKDVFNADEFGLFFNVLPDKSMVLSTEDCHGKKGSKARITVLLACNADGSEKLAPLTIGKSKQPRPFRTVRSLPCDYTSQPKAWMTGDIMISWLKKLDGKMRAQRRRILLFIDNCPAHPTDLNFLTNITVHFFPKNCTSVLQPLEGVIHNLKFYYRKRLVARLLNMIGQENLKKKDLLINILQALHYLQWAWNQVKQDTILNCFRRAGFTFDAPEVAAAARPTPAHAQAGQDAEGAAVTAPARRSARCGKPARVRRDDDGSSAEDDPDEMDVVDTDAASDADSDSETVSRAASDSETSKAASDSDVGSEDGTADSDHAGESNDGEEEDIVIEIDAEMEEQWSAATRFSGVEGASLIQYVTMDDDTLICQPLTLDNILEQEEQQQDGQHAGEQEDSGDEDEGTADTDAPQVTTQQCLDAIDSVRSYLGQLPDIAMEVFASISHLETLVLSESFKAKKQRKISDYFSKV</sequence>
<feature type="region of interest" description="Disordered" evidence="4">
    <location>
        <begin position="554"/>
        <end position="578"/>
    </location>
</feature>
<dbReference type="Pfam" id="PF03184">
    <property type="entry name" value="DDE_1"/>
    <property type="match status" value="1"/>
</dbReference>
<dbReference type="InterPro" id="IPR050863">
    <property type="entry name" value="CenT-Element_Derived"/>
</dbReference>
<keyword evidence="3" id="KW-0539">Nucleus</keyword>
<dbReference type="SUPFAM" id="SSF46689">
    <property type="entry name" value="Homeodomain-like"/>
    <property type="match status" value="2"/>
</dbReference>
<feature type="compositionally biased region" description="Acidic residues" evidence="4">
    <location>
        <begin position="565"/>
        <end position="576"/>
    </location>
</feature>
<dbReference type="EMBL" id="JAHWGI010001208">
    <property type="protein sequence ID" value="KAK3924936.1"/>
    <property type="molecule type" value="Genomic_DNA"/>
</dbReference>
<evidence type="ECO:0000313" key="7">
    <source>
        <dbReference type="Proteomes" id="UP001219518"/>
    </source>
</evidence>
<evidence type="ECO:0000259" key="5">
    <source>
        <dbReference type="PROSITE" id="PS51253"/>
    </source>
</evidence>
<proteinExistence type="predicted"/>
<feature type="compositionally biased region" description="Low complexity" evidence="4">
    <location>
        <begin position="393"/>
        <end position="402"/>
    </location>
</feature>
<evidence type="ECO:0000313" key="6">
    <source>
        <dbReference type="EMBL" id="KAK3924936.1"/>
    </source>
</evidence>
<dbReference type="SMART" id="SM00674">
    <property type="entry name" value="CENPB"/>
    <property type="match status" value="1"/>
</dbReference>
<protein>
    <submittedName>
        <fullName evidence="6">Tigger transposable element-derived protein 6</fullName>
    </submittedName>
</protein>
<dbReference type="InterPro" id="IPR006600">
    <property type="entry name" value="HTH_CenpB_DNA-bd_dom"/>
</dbReference>
<feature type="compositionally biased region" description="Polar residues" evidence="4">
    <location>
        <begin position="463"/>
        <end position="474"/>
    </location>
</feature>
<dbReference type="Proteomes" id="UP001219518">
    <property type="component" value="Unassembled WGS sequence"/>
</dbReference>
<feature type="compositionally biased region" description="Basic residues" evidence="4">
    <location>
        <begin position="417"/>
        <end position="426"/>
    </location>
</feature>
<dbReference type="GO" id="GO:0003677">
    <property type="term" value="F:DNA binding"/>
    <property type="evidence" value="ECO:0007669"/>
    <property type="project" value="UniProtKB-KW"/>
</dbReference>
<feature type="compositionally biased region" description="Acidic residues" evidence="4">
    <location>
        <begin position="433"/>
        <end position="458"/>
    </location>
</feature>
<gene>
    <name evidence="6" type="ORF">KUF71_013209</name>
</gene>
<dbReference type="Pfam" id="PF03221">
    <property type="entry name" value="HTH_Tnp_Tc5"/>
    <property type="match status" value="1"/>
</dbReference>
<evidence type="ECO:0000256" key="3">
    <source>
        <dbReference type="ARBA" id="ARBA00023242"/>
    </source>
</evidence>
<evidence type="ECO:0000256" key="4">
    <source>
        <dbReference type="SAM" id="MobiDB-lite"/>
    </source>
</evidence>